<dbReference type="Pfam" id="PF18481">
    <property type="entry name" value="DUF5616"/>
    <property type="match status" value="1"/>
</dbReference>
<feature type="domain" description="DUF5616" evidence="2">
    <location>
        <begin position="84"/>
        <end position="221"/>
    </location>
</feature>
<sequence>MGQTNRGKEPSDDKLFGSETVHLKLKDAVEDLGHLMGRGYAQKSALALIGNRYKLNVRQQKAVQGMAASAEQVAKRKARSLQYEALENEEVVIDGFNVLILLESFLSGAYLFKGADGFYRDLSSVHGSYKKVTQTSRAIELVGEFYESTKIKKLHWYFDKPVSNSGKLKKLIEEMAMEKGNDWQVSLTFQTDADIVNENKISVSSDAWILDNSTWNFNFLKYIVGKQSAPNIIDLTD</sequence>
<name>F2IB69_FLUTR</name>
<dbReference type="KEGG" id="fte:Fluta_0142"/>
<dbReference type="RefSeq" id="WP_013684926.1">
    <property type="nucleotide sequence ID" value="NC_015321.1"/>
</dbReference>
<dbReference type="EMBL" id="CP002542">
    <property type="protein sequence ID" value="AEA42152.1"/>
    <property type="molecule type" value="Genomic_DNA"/>
</dbReference>
<reference evidence="4" key="2">
    <citation type="submission" date="2011-02" db="EMBL/GenBank/DDBJ databases">
        <title>The complete genome of Fluviicola taffensis DSM 16823.</title>
        <authorList>
            <consortium name="US DOE Joint Genome Institute (JGI-PGF)"/>
            <person name="Lucas S."/>
            <person name="Copeland A."/>
            <person name="Lapidus A."/>
            <person name="Bruce D."/>
            <person name="Goodwin L."/>
            <person name="Pitluck S."/>
            <person name="Kyrpides N."/>
            <person name="Mavromatis K."/>
            <person name="Ivanova N."/>
            <person name="Mikhailova N."/>
            <person name="Pagani I."/>
            <person name="Chertkov O."/>
            <person name="Detter J.C."/>
            <person name="Han C."/>
            <person name="Tapia R."/>
            <person name="Land M."/>
            <person name="Hauser L."/>
            <person name="Markowitz V."/>
            <person name="Cheng J.-F."/>
            <person name="Hugenholtz P."/>
            <person name="Woyke T."/>
            <person name="Wu D."/>
            <person name="Tindall B."/>
            <person name="Pomrenke H.G."/>
            <person name="Brambilla E."/>
            <person name="Klenk H.-P."/>
            <person name="Eisen J.A."/>
        </authorList>
    </citation>
    <scope>NUCLEOTIDE SEQUENCE [LARGE SCALE GENOMIC DNA]</scope>
    <source>
        <strain evidence="4">DSM 16823 / RW262 / RW262</strain>
    </source>
</reference>
<dbReference type="eggNOG" id="COG2454">
    <property type="taxonomic scope" value="Bacteria"/>
</dbReference>
<dbReference type="PANTHER" id="PTHR42252">
    <property type="entry name" value="DUF5616 DOMAIN-CONTAINING PROTEIN"/>
    <property type="match status" value="1"/>
</dbReference>
<accession>F2IB69</accession>
<keyword evidence="4" id="KW-1185">Reference proteome</keyword>
<dbReference type="STRING" id="755732.Fluta_0142"/>
<dbReference type="InterPro" id="IPR041652">
    <property type="entry name" value="DUF5616"/>
</dbReference>
<dbReference type="InterPro" id="IPR007368">
    <property type="entry name" value="DUF434"/>
</dbReference>
<evidence type="ECO:0000313" key="4">
    <source>
        <dbReference type="Proteomes" id="UP000007463"/>
    </source>
</evidence>
<dbReference type="OrthoDB" id="5372493at2"/>
<evidence type="ECO:0008006" key="5">
    <source>
        <dbReference type="Google" id="ProtNLM"/>
    </source>
</evidence>
<reference evidence="3 4" key="1">
    <citation type="journal article" date="2011" name="Stand. Genomic Sci.">
        <title>Complete genome sequence of the gliding freshwater bacterium Fluviicola taffensis type strain (RW262).</title>
        <authorList>
            <person name="Woyke T."/>
            <person name="Chertkov O."/>
            <person name="Lapidus A."/>
            <person name="Nolan M."/>
            <person name="Lucas S."/>
            <person name="Del Rio T.G."/>
            <person name="Tice H."/>
            <person name="Cheng J.F."/>
            <person name="Tapia R."/>
            <person name="Han C."/>
            <person name="Goodwin L."/>
            <person name="Pitluck S."/>
            <person name="Liolios K."/>
            <person name="Pagani I."/>
            <person name="Ivanova N."/>
            <person name="Huntemann M."/>
            <person name="Mavromatis K."/>
            <person name="Mikhailova N."/>
            <person name="Pati A."/>
            <person name="Chen A."/>
            <person name="Palaniappan K."/>
            <person name="Land M."/>
            <person name="Hauser L."/>
            <person name="Brambilla E.M."/>
            <person name="Rohde M."/>
            <person name="Mwirichia R."/>
            <person name="Sikorski J."/>
            <person name="Tindall B.J."/>
            <person name="Goker M."/>
            <person name="Bristow J."/>
            <person name="Eisen J.A."/>
            <person name="Markowitz V."/>
            <person name="Hugenholtz P."/>
            <person name="Klenk H.P."/>
            <person name="Kyrpides N.C."/>
        </authorList>
    </citation>
    <scope>NUCLEOTIDE SEQUENCE [LARGE SCALE GENOMIC DNA]</scope>
    <source>
        <strain evidence="4">DSM 16823 / RW262 / RW262</strain>
    </source>
</reference>
<dbReference type="Proteomes" id="UP000007463">
    <property type="component" value="Chromosome"/>
</dbReference>
<proteinExistence type="predicted"/>
<feature type="domain" description="DUF434" evidence="1">
    <location>
        <begin position="24"/>
        <end position="79"/>
    </location>
</feature>
<evidence type="ECO:0000259" key="2">
    <source>
        <dbReference type="Pfam" id="PF18481"/>
    </source>
</evidence>
<dbReference type="HOGENOM" id="CLU_102155_0_0_10"/>
<evidence type="ECO:0000313" key="3">
    <source>
        <dbReference type="EMBL" id="AEA42152.1"/>
    </source>
</evidence>
<protein>
    <recommendedName>
        <fullName evidence="5">DUF434 domain-containing protein</fullName>
    </recommendedName>
</protein>
<gene>
    <name evidence="3" type="ordered locus">Fluta_0142</name>
</gene>
<evidence type="ECO:0000259" key="1">
    <source>
        <dbReference type="Pfam" id="PF04256"/>
    </source>
</evidence>
<dbReference type="AlphaFoldDB" id="F2IB69"/>
<dbReference type="Pfam" id="PF04256">
    <property type="entry name" value="DUF434"/>
    <property type="match status" value="1"/>
</dbReference>
<organism evidence="3 4">
    <name type="scientific">Fluviicola taffensis (strain DSM 16823 / NCIMB 13979 / RW262)</name>
    <dbReference type="NCBI Taxonomy" id="755732"/>
    <lineage>
        <taxon>Bacteria</taxon>
        <taxon>Pseudomonadati</taxon>
        <taxon>Bacteroidota</taxon>
        <taxon>Flavobacteriia</taxon>
        <taxon>Flavobacteriales</taxon>
        <taxon>Crocinitomicaceae</taxon>
        <taxon>Fluviicola</taxon>
    </lineage>
</organism>
<dbReference type="PANTHER" id="PTHR42252:SF1">
    <property type="entry name" value="DUF434 DOMAIN-CONTAINING PROTEIN"/>
    <property type="match status" value="1"/>
</dbReference>